<protein>
    <submittedName>
        <fullName evidence="1">Uncharacterized protein</fullName>
    </submittedName>
</protein>
<comment type="caution">
    <text evidence="1">The sequence shown here is derived from an EMBL/GenBank/DDBJ whole genome shotgun (WGS) entry which is preliminary data.</text>
</comment>
<dbReference type="Proteomes" id="UP001482620">
    <property type="component" value="Unassembled WGS sequence"/>
</dbReference>
<reference evidence="1 2" key="1">
    <citation type="submission" date="2021-06" db="EMBL/GenBank/DDBJ databases">
        <authorList>
            <person name="Palmer J.M."/>
        </authorList>
    </citation>
    <scope>NUCLEOTIDE SEQUENCE [LARGE SCALE GENOMIC DNA]</scope>
    <source>
        <strain evidence="2">if_2019</strain>
        <tissue evidence="1">Muscle</tissue>
    </source>
</reference>
<dbReference type="EMBL" id="JAHRIQ010000337">
    <property type="protein sequence ID" value="MEQ2220461.1"/>
    <property type="molecule type" value="Genomic_DNA"/>
</dbReference>
<accession>A0ABV0SKV4</accession>
<evidence type="ECO:0000313" key="2">
    <source>
        <dbReference type="Proteomes" id="UP001482620"/>
    </source>
</evidence>
<evidence type="ECO:0000313" key="1">
    <source>
        <dbReference type="EMBL" id="MEQ2220461.1"/>
    </source>
</evidence>
<sequence>MEQEQTVWIATYWIGSHPGVTYRLNLYVTDGSEHPWRPGGERSHWNLALTLKAKTEVFLFKYSDSSSGRLASNHSKSDEFTSKISPTQSTIIHRMIG</sequence>
<name>A0ABV0SKV4_9TELE</name>
<keyword evidence="2" id="KW-1185">Reference proteome</keyword>
<proteinExistence type="predicted"/>
<gene>
    <name evidence="1" type="ORF">ILYODFUR_005691</name>
</gene>
<organism evidence="1 2">
    <name type="scientific">Ilyodon furcidens</name>
    <name type="common">goldbreast splitfin</name>
    <dbReference type="NCBI Taxonomy" id="33524"/>
    <lineage>
        <taxon>Eukaryota</taxon>
        <taxon>Metazoa</taxon>
        <taxon>Chordata</taxon>
        <taxon>Craniata</taxon>
        <taxon>Vertebrata</taxon>
        <taxon>Euteleostomi</taxon>
        <taxon>Actinopterygii</taxon>
        <taxon>Neopterygii</taxon>
        <taxon>Teleostei</taxon>
        <taxon>Neoteleostei</taxon>
        <taxon>Acanthomorphata</taxon>
        <taxon>Ovalentaria</taxon>
        <taxon>Atherinomorphae</taxon>
        <taxon>Cyprinodontiformes</taxon>
        <taxon>Goodeidae</taxon>
        <taxon>Ilyodon</taxon>
    </lineage>
</organism>